<dbReference type="Proteomes" id="UP000585836">
    <property type="component" value="Unassembled WGS sequence"/>
</dbReference>
<proteinExistence type="predicted"/>
<reference evidence="2 3" key="1">
    <citation type="submission" date="2020-08" db="EMBL/GenBank/DDBJ databases">
        <title>Genomic Encyclopedia of Type Strains, Phase III (KMG-III): the genomes of soil and plant-associated and newly described type strains.</title>
        <authorList>
            <person name="Whitman W."/>
        </authorList>
    </citation>
    <scope>NUCLEOTIDE SEQUENCE [LARGE SCALE GENOMIC DNA]</scope>
    <source>
        <strain evidence="2 3">CECT 3313</strain>
    </source>
</reference>
<name>A0A7W9Q396_9ACTN</name>
<comment type="caution">
    <text evidence="2">The sequence shown here is derived from an EMBL/GenBank/DDBJ whole genome shotgun (WGS) entry which is preliminary data.</text>
</comment>
<dbReference type="AlphaFoldDB" id="A0A7W9Q396"/>
<evidence type="ECO:0000259" key="1">
    <source>
        <dbReference type="Pfam" id="PF17932"/>
    </source>
</evidence>
<protein>
    <recommendedName>
        <fullName evidence="1">HTH-type transcriptional repressor KstR2 C-terminal domain-containing protein</fullName>
    </recommendedName>
</protein>
<keyword evidence="3" id="KW-1185">Reference proteome</keyword>
<evidence type="ECO:0000313" key="3">
    <source>
        <dbReference type="Proteomes" id="UP000585836"/>
    </source>
</evidence>
<dbReference type="InterPro" id="IPR041490">
    <property type="entry name" value="KstR2_TetR_C"/>
</dbReference>
<dbReference type="Pfam" id="PF17932">
    <property type="entry name" value="TetR_C_24"/>
    <property type="match status" value="1"/>
</dbReference>
<dbReference type="EMBL" id="JACHJK010000034">
    <property type="protein sequence ID" value="MBB5932813.1"/>
    <property type="molecule type" value="Genomic_DNA"/>
</dbReference>
<feature type="domain" description="HTH-type transcriptional repressor KstR2 C-terminal" evidence="1">
    <location>
        <begin position="2"/>
        <end position="52"/>
    </location>
</feature>
<gene>
    <name evidence="2" type="ORF">FHS34_008334</name>
</gene>
<dbReference type="Gene3D" id="1.10.357.10">
    <property type="entry name" value="Tetracycline Repressor, domain 2"/>
    <property type="match status" value="1"/>
</dbReference>
<sequence>MRQEEFAIEDVLLTVTAIGGLGVQVAQWFGPGLDRTREQVAQQYVQFALRMVDAGS</sequence>
<accession>A0A7W9Q396</accession>
<organism evidence="2 3">
    <name type="scientific">Streptomyces echinatus</name>
    <dbReference type="NCBI Taxonomy" id="67293"/>
    <lineage>
        <taxon>Bacteria</taxon>
        <taxon>Bacillati</taxon>
        <taxon>Actinomycetota</taxon>
        <taxon>Actinomycetes</taxon>
        <taxon>Kitasatosporales</taxon>
        <taxon>Streptomycetaceae</taxon>
        <taxon>Streptomyces</taxon>
    </lineage>
</organism>
<evidence type="ECO:0000313" key="2">
    <source>
        <dbReference type="EMBL" id="MBB5932813.1"/>
    </source>
</evidence>